<dbReference type="OrthoDB" id="7836272at2"/>
<dbReference type="EMBL" id="FOMT01000007">
    <property type="protein sequence ID" value="SFF28376.1"/>
    <property type="molecule type" value="Genomic_DNA"/>
</dbReference>
<dbReference type="AlphaFoldDB" id="A0A1I2HHY1"/>
<dbReference type="RefSeq" id="WP_091190248.1">
    <property type="nucleotide sequence ID" value="NZ_FOMT01000007.1"/>
</dbReference>
<dbReference type="InterPro" id="IPR002509">
    <property type="entry name" value="NODB_dom"/>
</dbReference>
<name>A0A1I2HHY1_9BACL</name>
<reference evidence="3" key="1">
    <citation type="submission" date="2016-10" db="EMBL/GenBank/DDBJ databases">
        <authorList>
            <person name="Varghese N."/>
            <person name="Submissions S."/>
        </authorList>
    </citation>
    <scope>NUCLEOTIDE SEQUENCE [LARGE SCALE GENOMIC DNA]</scope>
    <source>
        <strain evidence="3">CGMCC 1.10784</strain>
    </source>
</reference>
<dbReference type="InterPro" id="IPR011330">
    <property type="entry name" value="Glyco_hydro/deAcase_b/a-brl"/>
</dbReference>
<dbReference type="Pfam" id="PF01522">
    <property type="entry name" value="Polysacc_deac_1"/>
    <property type="match status" value="1"/>
</dbReference>
<organism evidence="2 3">
    <name type="scientific">Paenibacillus catalpae</name>
    <dbReference type="NCBI Taxonomy" id="1045775"/>
    <lineage>
        <taxon>Bacteria</taxon>
        <taxon>Bacillati</taxon>
        <taxon>Bacillota</taxon>
        <taxon>Bacilli</taxon>
        <taxon>Bacillales</taxon>
        <taxon>Paenibacillaceae</taxon>
        <taxon>Paenibacillus</taxon>
    </lineage>
</organism>
<proteinExistence type="predicted"/>
<sequence>MQNNGRFVISLDFELYWGVRDIVTLDQYEAQMSNELEIIPKLLKLFEEQRIHATWAVVGLMFCDHADEMMSSIPQQKPTYKNENLSPYPYIADQTIDGGQQESFHFAPSIIKAIQKTKYQRISTHTFSHYYCLEEGQTVDQFNADIAAAIRIAEKKGYNIQSIVFPRNQFNETYLGVLQEQGIRSYRGNPDHWIYREGYSKNDSFLLRAFRLMDTYLNLSGHNCYSVEESADSMPVNIPASHFLRPYSGKLRLLERLRLQRILSSMTYAAKHGLVYHLWWHPYNFARNQEENWIFIKKIIDHFEKLNKQYGMVSMSMEDLTAQVTSVKFDENRLSG</sequence>
<dbReference type="CDD" id="cd10929">
    <property type="entry name" value="CE4_u5"/>
    <property type="match status" value="1"/>
</dbReference>
<dbReference type="Proteomes" id="UP000198855">
    <property type="component" value="Unassembled WGS sequence"/>
</dbReference>
<evidence type="ECO:0000313" key="2">
    <source>
        <dbReference type="EMBL" id="SFF28376.1"/>
    </source>
</evidence>
<dbReference type="SUPFAM" id="SSF88713">
    <property type="entry name" value="Glycoside hydrolase/deacetylase"/>
    <property type="match status" value="1"/>
</dbReference>
<feature type="domain" description="NodB homology" evidence="1">
    <location>
        <begin position="37"/>
        <end position="184"/>
    </location>
</feature>
<dbReference type="GO" id="GO:0005975">
    <property type="term" value="P:carbohydrate metabolic process"/>
    <property type="evidence" value="ECO:0007669"/>
    <property type="project" value="InterPro"/>
</dbReference>
<evidence type="ECO:0000259" key="1">
    <source>
        <dbReference type="Pfam" id="PF01522"/>
    </source>
</evidence>
<dbReference type="Gene3D" id="3.20.20.370">
    <property type="entry name" value="Glycoside hydrolase/deacetylase"/>
    <property type="match status" value="1"/>
</dbReference>
<protein>
    <submittedName>
        <fullName evidence="2">Polysaccharide deacetylase</fullName>
    </submittedName>
</protein>
<gene>
    <name evidence="2" type="ORF">SAMN05216378_5772</name>
</gene>
<dbReference type="STRING" id="1045775.SAMN05216378_5772"/>
<evidence type="ECO:0000313" key="3">
    <source>
        <dbReference type="Proteomes" id="UP000198855"/>
    </source>
</evidence>
<keyword evidence="3" id="KW-1185">Reference proteome</keyword>
<dbReference type="GO" id="GO:0016810">
    <property type="term" value="F:hydrolase activity, acting on carbon-nitrogen (but not peptide) bonds"/>
    <property type="evidence" value="ECO:0007669"/>
    <property type="project" value="InterPro"/>
</dbReference>
<accession>A0A1I2HHY1</accession>